<protein>
    <submittedName>
        <fullName evidence="2">Folate-binding protein</fullName>
    </submittedName>
</protein>
<dbReference type="Gene3D" id="3.30.1360.120">
    <property type="entry name" value="Probable tRNA modification gtpase trme, domain 1"/>
    <property type="match status" value="1"/>
</dbReference>
<dbReference type="GO" id="GO:0016226">
    <property type="term" value="P:iron-sulfur cluster assembly"/>
    <property type="evidence" value="ECO:0007669"/>
    <property type="project" value="TreeGrafter"/>
</dbReference>
<organism evidence="2">
    <name type="scientific">Polynucleobacter sp. UK-FUSCHL-C3</name>
    <dbReference type="NCBI Taxonomy" id="2955208"/>
    <lineage>
        <taxon>Bacteria</taxon>
        <taxon>Pseudomonadati</taxon>
        <taxon>Pseudomonadota</taxon>
        <taxon>Betaproteobacteria</taxon>
        <taxon>Burkholderiales</taxon>
        <taxon>Burkholderiaceae</taxon>
        <taxon>Polynucleobacter</taxon>
    </lineage>
</organism>
<name>A0AAU8A518_9BURK</name>
<dbReference type="EMBL" id="CP099959">
    <property type="protein sequence ID" value="XCC58528.1"/>
    <property type="molecule type" value="Genomic_DNA"/>
</dbReference>
<proteinExistence type="predicted"/>
<keyword evidence="1" id="KW-0809">Transit peptide</keyword>
<gene>
    <name evidence="2" type="ORF">NKE59_04390</name>
</gene>
<sequence length="314" mass="33700">MTEHQVTELRDWGLLLVEGPDASSFLQGQLTNSVLGMTRTPPAAIAQDHSGVRLSGYCTAKGRLLASAWICLSTHAEQDRFALFVSRDLAATFAKRLAMFVLRSKAKVVDVSHEWTVYGVLGPANTLPANLPSDAIALTMTHPSGTSDQKRILFATQTPLPSQSASSEHLDAWNAAEIASAIPRIVLATQDQFVPQMINLESIGGVDFKKGCYPGQEVVARSQYRGAIKRRLYLAQVETALALAGPATEVVHEDDPNQPAGMVVLSAQHPTQTGLVSLQIECKSELAQSGKLHLGKADGPALLLGNLPYSLIEI</sequence>
<dbReference type="SUPFAM" id="SSF103025">
    <property type="entry name" value="Folate-binding domain"/>
    <property type="match status" value="1"/>
</dbReference>
<dbReference type="PANTHER" id="PTHR22602:SF0">
    <property type="entry name" value="TRANSFERASE CAF17, MITOCHONDRIAL-RELATED"/>
    <property type="match status" value="1"/>
</dbReference>
<dbReference type="NCBIfam" id="TIGR03317">
    <property type="entry name" value="ygfZ_signature"/>
    <property type="match status" value="1"/>
</dbReference>
<dbReference type="InterPro" id="IPR045179">
    <property type="entry name" value="YgfZ/GcvT"/>
</dbReference>
<evidence type="ECO:0000256" key="1">
    <source>
        <dbReference type="ARBA" id="ARBA00022946"/>
    </source>
</evidence>
<dbReference type="InterPro" id="IPR017703">
    <property type="entry name" value="YgfZ/GCV_T_CS"/>
</dbReference>
<evidence type="ECO:0000313" key="2">
    <source>
        <dbReference type="EMBL" id="XCC58528.1"/>
    </source>
</evidence>
<dbReference type="RefSeq" id="WP_353439783.1">
    <property type="nucleotide sequence ID" value="NZ_CP099959.1"/>
</dbReference>
<dbReference type="InterPro" id="IPR027266">
    <property type="entry name" value="TrmE/GcvT-like"/>
</dbReference>
<accession>A0AAU8A518</accession>
<reference evidence="2" key="1">
    <citation type="submission" date="2022-06" db="EMBL/GenBank/DDBJ databases">
        <title>New Polynucleobacter species.</title>
        <authorList>
            <person name="Hahn M.W."/>
        </authorList>
    </citation>
    <scope>NUCLEOTIDE SEQUENCE</scope>
    <source>
        <strain evidence="2">UK-FUSCHL-C3</strain>
    </source>
</reference>
<dbReference type="AlphaFoldDB" id="A0AAU8A518"/>
<dbReference type="PANTHER" id="PTHR22602">
    <property type="entry name" value="TRANSFERASE CAF17, MITOCHONDRIAL-RELATED"/>
    <property type="match status" value="1"/>
</dbReference>